<dbReference type="InterPro" id="IPR002901">
    <property type="entry name" value="MGlyc_endo_b_GlcNAc-like_dom"/>
</dbReference>
<dbReference type="Gene3D" id="3.40.630.40">
    <property type="entry name" value="Zn-dependent exopeptidases"/>
    <property type="match status" value="1"/>
</dbReference>
<feature type="region of interest" description="Disordered" evidence="2">
    <location>
        <begin position="283"/>
        <end position="345"/>
    </location>
</feature>
<proteinExistence type="predicted"/>
<dbReference type="InterPro" id="IPR002508">
    <property type="entry name" value="MurNAc-LAA_cat"/>
</dbReference>
<dbReference type="GO" id="GO:0004040">
    <property type="term" value="F:amidase activity"/>
    <property type="evidence" value="ECO:0007669"/>
    <property type="project" value="InterPro"/>
</dbReference>
<evidence type="ECO:0000259" key="3">
    <source>
        <dbReference type="PROSITE" id="PS51724"/>
    </source>
</evidence>
<dbReference type="GO" id="GO:0008745">
    <property type="term" value="F:N-acetylmuramoyl-L-alanine amidase activity"/>
    <property type="evidence" value="ECO:0007669"/>
    <property type="project" value="InterPro"/>
</dbReference>
<reference evidence="4" key="1">
    <citation type="submission" date="2020-02" db="EMBL/GenBank/DDBJ databases">
        <title>Bacillus sedimentmangrovi sp. nov., isolated from sediment of the mangrove ecosystem.</title>
        <authorList>
            <person name="Liu G."/>
        </authorList>
    </citation>
    <scope>NUCLEOTIDE SEQUENCE [LARGE SCALE GENOMIC DNA]</scope>
    <source>
        <strain evidence="4">SgZ-7</strain>
    </source>
</reference>
<dbReference type="Proteomes" id="UP000481621">
    <property type="component" value="Unassembled WGS sequence"/>
</dbReference>
<dbReference type="PROSITE" id="PS51724">
    <property type="entry name" value="SPOR"/>
    <property type="match status" value="1"/>
</dbReference>
<comment type="caution">
    <text evidence="4">The sequence shown here is derived from an EMBL/GenBank/DDBJ whole genome shotgun (WGS) entry which is preliminary data.</text>
</comment>
<dbReference type="GO" id="GO:0030288">
    <property type="term" value="C:outer membrane-bounded periplasmic space"/>
    <property type="evidence" value="ECO:0007669"/>
    <property type="project" value="TreeGrafter"/>
</dbReference>
<evidence type="ECO:0000256" key="2">
    <source>
        <dbReference type="SAM" id="MobiDB-lite"/>
    </source>
</evidence>
<dbReference type="Pfam" id="PF01520">
    <property type="entry name" value="Amidase_3"/>
    <property type="match status" value="1"/>
</dbReference>
<evidence type="ECO:0000313" key="5">
    <source>
        <dbReference type="Proteomes" id="UP000481621"/>
    </source>
</evidence>
<dbReference type="RefSeq" id="WP_163250100.1">
    <property type="nucleotide sequence ID" value="NZ_JAAIUV010000001.1"/>
</dbReference>
<dbReference type="Pfam" id="PF05036">
    <property type="entry name" value="SPOR"/>
    <property type="match status" value="1"/>
</dbReference>
<dbReference type="GO" id="GO:0042834">
    <property type="term" value="F:peptidoglycan binding"/>
    <property type="evidence" value="ECO:0007669"/>
    <property type="project" value="InterPro"/>
</dbReference>
<keyword evidence="1" id="KW-0378">Hydrolase</keyword>
<evidence type="ECO:0000256" key="1">
    <source>
        <dbReference type="ARBA" id="ARBA00022801"/>
    </source>
</evidence>
<dbReference type="GO" id="GO:0009253">
    <property type="term" value="P:peptidoglycan catabolic process"/>
    <property type="evidence" value="ECO:0007669"/>
    <property type="project" value="InterPro"/>
</dbReference>
<dbReference type="InterPro" id="IPR007730">
    <property type="entry name" value="SPOR-like_dom"/>
</dbReference>
<dbReference type="InterPro" id="IPR050695">
    <property type="entry name" value="N-acetylmuramoyl_amidase_3"/>
</dbReference>
<dbReference type="EMBL" id="JAAIUV010000001">
    <property type="protein sequence ID" value="NEX77518.1"/>
    <property type="molecule type" value="Genomic_DNA"/>
</dbReference>
<dbReference type="PANTHER" id="PTHR30404">
    <property type="entry name" value="N-ACETYLMURAMOYL-L-ALANINE AMIDASE"/>
    <property type="match status" value="1"/>
</dbReference>
<feature type="compositionally biased region" description="Low complexity" evidence="2">
    <location>
        <begin position="286"/>
        <end position="311"/>
    </location>
</feature>
<name>A0A6B3TLE5_9BACI</name>
<dbReference type="Pfam" id="PF01832">
    <property type="entry name" value="Glucosaminidase"/>
    <property type="match status" value="1"/>
</dbReference>
<feature type="compositionally biased region" description="Low complexity" evidence="2">
    <location>
        <begin position="319"/>
        <end position="330"/>
    </location>
</feature>
<feature type="domain" description="SPOR" evidence="3">
    <location>
        <begin position="201"/>
        <end position="280"/>
    </location>
</feature>
<gene>
    <name evidence="4" type="ORF">G4Z05_01205</name>
</gene>
<keyword evidence="5" id="KW-1185">Reference proteome</keyword>
<accession>A0A6B3TLE5</accession>
<protein>
    <submittedName>
        <fullName evidence="4">N-acetylmuramoyl-L-alanine amidase</fullName>
    </submittedName>
</protein>
<dbReference type="Gene3D" id="3.30.70.1070">
    <property type="entry name" value="Sporulation related repeat"/>
    <property type="match status" value="1"/>
</dbReference>
<dbReference type="AlphaFoldDB" id="A0A6B3TLE5"/>
<dbReference type="CDD" id="cd02696">
    <property type="entry name" value="MurNAc-LAA"/>
    <property type="match status" value="1"/>
</dbReference>
<dbReference type="SUPFAM" id="SSF53187">
    <property type="entry name" value="Zn-dependent exopeptidases"/>
    <property type="match status" value="1"/>
</dbReference>
<dbReference type="PANTHER" id="PTHR30404:SF0">
    <property type="entry name" value="N-ACETYLMURAMOYL-L-ALANINE AMIDASE AMIC"/>
    <property type="match status" value="1"/>
</dbReference>
<feature type="region of interest" description="Disordered" evidence="2">
    <location>
        <begin position="1"/>
        <end position="20"/>
    </location>
</feature>
<organism evidence="4 5">
    <name type="scientific">Neobacillus thermocopriae</name>
    <dbReference type="NCBI Taxonomy" id="1215031"/>
    <lineage>
        <taxon>Bacteria</taxon>
        <taxon>Bacillati</taxon>
        <taxon>Bacillota</taxon>
        <taxon>Bacilli</taxon>
        <taxon>Bacillales</taxon>
        <taxon>Bacillaceae</taxon>
        <taxon>Neobacillus</taxon>
    </lineage>
</organism>
<dbReference type="InterPro" id="IPR036680">
    <property type="entry name" value="SPOR-like_sf"/>
</dbReference>
<dbReference type="SUPFAM" id="SSF110997">
    <property type="entry name" value="Sporulation related repeat"/>
    <property type="match status" value="1"/>
</dbReference>
<feature type="region of interest" description="Disordered" evidence="2">
    <location>
        <begin position="183"/>
        <end position="204"/>
    </location>
</feature>
<evidence type="ECO:0000313" key="4">
    <source>
        <dbReference type="EMBL" id="NEX77518.1"/>
    </source>
</evidence>
<dbReference type="SMART" id="SM00646">
    <property type="entry name" value="Ami_3"/>
    <property type="match status" value="1"/>
</dbReference>
<sequence length="511" mass="55323">MKLYLDPGHGGSDPGAQGHGLNEKDITLDIALKLRDILLNEFQNVEIRMSRTGDTTKSLSQRTQEANAFGADFYLSIHINAAGSSAQGYEDYIYPSASSESKRIRDIIHAEVMKVNELKDRGKKQANFHVLRESKMPAVLTENGFISNAHDATLMKQSSWRQKVARGHANALAIAFNLKRKTVTNPVPTPAPKPAPGQNQPKPGVLYKVMAGSFKERKNADEQITLLRAKGFDAFVVTTTISGTIWYRVQVGAFSSRENADKHLTLVKKAGFTDSFIVVDDGGSSGNHNGSSPASPPSSNGSGSSTGSNSGSTGGAGNGQNENNGENSGNTPPPPSTQGYSILGPTILSPNQMNEFVKTVNPNAPELGNLYFTIGEYYGIRGDIAFAQALHETDYFRFTGIVQLSQNNYAGIGATGPDRSGATFQTPEEGVIAHLQHLFAYATANPLPNQYPLVDPRFHLVERGSAPTWTDLNGKWAVPGTTYGQSILDLYKRMLRFSAENLENLQKEIQS</sequence>